<dbReference type="InterPro" id="IPR050300">
    <property type="entry name" value="GDXG_lipolytic_enzyme"/>
</dbReference>
<keyword evidence="3" id="KW-0964">Secreted</keyword>
<dbReference type="PANTHER" id="PTHR48081">
    <property type="entry name" value="AB HYDROLASE SUPERFAMILY PROTEIN C4A8.06C"/>
    <property type="match status" value="1"/>
</dbReference>
<dbReference type="Gene3D" id="3.40.50.1820">
    <property type="entry name" value="alpha/beta hydrolase"/>
    <property type="match status" value="2"/>
</dbReference>
<evidence type="ECO:0000256" key="2">
    <source>
        <dbReference type="ARBA" id="ARBA00004613"/>
    </source>
</evidence>
<dbReference type="STRING" id="4781.A0A0P1ABQ5"/>
<evidence type="ECO:0000313" key="9">
    <source>
        <dbReference type="Proteomes" id="UP000054928"/>
    </source>
</evidence>
<reference evidence="9" key="1">
    <citation type="submission" date="2014-09" db="EMBL/GenBank/DDBJ databases">
        <authorList>
            <person name="Sharma Rahul"/>
            <person name="Thines Marco"/>
        </authorList>
    </citation>
    <scope>NUCLEOTIDE SEQUENCE [LARGE SCALE GENOMIC DNA]</scope>
</reference>
<organism evidence="8 9">
    <name type="scientific">Plasmopara halstedii</name>
    <name type="common">Downy mildew of sunflower</name>
    <dbReference type="NCBI Taxonomy" id="4781"/>
    <lineage>
        <taxon>Eukaryota</taxon>
        <taxon>Sar</taxon>
        <taxon>Stramenopiles</taxon>
        <taxon>Oomycota</taxon>
        <taxon>Peronosporomycetes</taxon>
        <taxon>Peronosporales</taxon>
        <taxon>Peronosporaceae</taxon>
        <taxon>Plasmopara</taxon>
    </lineage>
</organism>
<dbReference type="GeneID" id="36400933"/>
<dbReference type="OrthoDB" id="408631at2759"/>
<feature type="transmembrane region" description="Helical" evidence="6">
    <location>
        <begin position="176"/>
        <end position="195"/>
    </location>
</feature>
<keyword evidence="6" id="KW-1133">Transmembrane helix</keyword>
<dbReference type="PANTHER" id="PTHR48081:SF8">
    <property type="entry name" value="ALPHA_BETA HYDROLASE FOLD-3 DOMAIN-CONTAINING PROTEIN-RELATED"/>
    <property type="match status" value="1"/>
</dbReference>
<evidence type="ECO:0000256" key="6">
    <source>
        <dbReference type="SAM" id="Phobius"/>
    </source>
</evidence>
<protein>
    <submittedName>
        <fullName evidence="8">CRN-like protein</fullName>
    </submittedName>
</protein>
<proteinExistence type="predicted"/>
<dbReference type="RefSeq" id="XP_024574193.1">
    <property type="nucleotide sequence ID" value="XM_024723191.1"/>
</dbReference>
<keyword evidence="6" id="KW-0472">Membrane</keyword>
<sequence length="615" mass="69379">MKLMVVLIESIHRMIQWIKMMAMSVDPQYLQLSIQFLLTGAFGAMIMSMLHGIFRGICVTPWETVYLTVHLIGIVSSIIVNFVTRGGKCKFQNWTLRFEILRAVIRECTRGARGTRMMSDVKYASVIRSQSAVCGTIMGWFACQQSNRRIESVYFNHLEHIWLRSPTTRSRKTKTFVVLYIHGGGFALLSPRLYISFGNTLAVAIEKEVRQQLLIDESVLVDVFLSNYRKAPEYYFPLPAEDICRWWFGHVNSTKKIDPDIDKEALSAHCFLSPEIITAGRLAYHVTASDPTTWADASSVHCDLRGLPPVLIQAASFDYIYQHSIRLAQKAVLDGVTNWEIDIHKEMPHVFSVVPSYVLPYAQIGVLRLAKFAAKHIIKCQVNHPSIKSIIKENVLQQQIAIGNMVELFCALVGEARNVFCVTIDASKSVGHLKAAIKTKNKLKSIDASRLKLFLAKKGEAWLTQKQVDEGIYGTSDFKRLKVVAAPLYLVGLSEKDVTFEVTMGDVETKSTPVHVLVVVPTKKVDTVAANRRAASSMIILAAEPTKIFVKVYEFTREEEDWQELTINVVDELSRTNARIIVRTFWTKSTSSMTGTSAHSRSSAWKGHQAWENRN</sequence>
<evidence type="ECO:0000256" key="4">
    <source>
        <dbReference type="ARBA" id="ARBA00022801"/>
    </source>
</evidence>
<keyword evidence="4" id="KW-0378">Hydrolase</keyword>
<dbReference type="GO" id="GO:0043657">
    <property type="term" value="C:host cell"/>
    <property type="evidence" value="ECO:0007669"/>
    <property type="project" value="UniProtKB-SubCell"/>
</dbReference>
<keyword evidence="6" id="KW-0812">Transmembrane</keyword>
<comment type="subcellular location">
    <subcellularLocation>
        <location evidence="1">Host cell</location>
    </subcellularLocation>
    <subcellularLocation>
        <location evidence="2">Secreted</location>
    </subcellularLocation>
</comment>
<dbReference type="Pfam" id="PF20147">
    <property type="entry name" value="Crinkler"/>
    <property type="match status" value="1"/>
</dbReference>
<evidence type="ECO:0000256" key="5">
    <source>
        <dbReference type="SAM" id="MobiDB-lite"/>
    </source>
</evidence>
<feature type="transmembrane region" description="Helical" evidence="6">
    <location>
        <begin position="65"/>
        <end position="84"/>
    </location>
</feature>
<dbReference type="GO" id="GO:0016787">
    <property type="term" value="F:hydrolase activity"/>
    <property type="evidence" value="ECO:0007669"/>
    <property type="project" value="UniProtKB-KW"/>
</dbReference>
<accession>A0A0P1ABQ5</accession>
<evidence type="ECO:0000259" key="7">
    <source>
        <dbReference type="Pfam" id="PF20147"/>
    </source>
</evidence>
<dbReference type="EMBL" id="CCYD01000291">
    <property type="protein sequence ID" value="CEG37824.1"/>
    <property type="molecule type" value="Genomic_DNA"/>
</dbReference>
<dbReference type="InterPro" id="IPR029058">
    <property type="entry name" value="AB_hydrolase_fold"/>
</dbReference>
<evidence type="ECO:0000313" key="8">
    <source>
        <dbReference type="EMBL" id="CEG37824.1"/>
    </source>
</evidence>
<dbReference type="GO" id="GO:0005576">
    <property type="term" value="C:extracellular region"/>
    <property type="evidence" value="ECO:0007669"/>
    <property type="project" value="UniProtKB-SubCell"/>
</dbReference>
<dbReference type="Proteomes" id="UP000054928">
    <property type="component" value="Unassembled WGS sequence"/>
</dbReference>
<dbReference type="SUPFAM" id="SSF53474">
    <property type="entry name" value="alpha/beta-Hydrolases"/>
    <property type="match status" value="1"/>
</dbReference>
<dbReference type="InterPro" id="IPR045379">
    <property type="entry name" value="Crinkler_N"/>
</dbReference>
<keyword evidence="9" id="KW-1185">Reference proteome</keyword>
<feature type="compositionally biased region" description="Polar residues" evidence="5">
    <location>
        <begin position="591"/>
        <end position="603"/>
    </location>
</feature>
<name>A0A0P1ABQ5_PLAHL</name>
<feature type="domain" description="Crinkler effector protein N-terminal" evidence="7">
    <location>
        <begin position="406"/>
        <end position="519"/>
    </location>
</feature>
<evidence type="ECO:0000256" key="1">
    <source>
        <dbReference type="ARBA" id="ARBA00004340"/>
    </source>
</evidence>
<feature type="region of interest" description="Disordered" evidence="5">
    <location>
        <begin position="591"/>
        <end position="615"/>
    </location>
</feature>
<evidence type="ECO:0000256" key="3">
    <source>
        <dbReference type="ARBA" id="ARBA00022525"/>
    </source>
</evidence>
<dbReference type="AlphaFoldDB" id="A0A0P1ABQ5"/>